<evidence type="ECO:0008006" key="3">
    <source>
        <dbReference type="Google" id="ProtNLM"/>
    </source>
</evidence>
<organism evidence="1 2">
    <name type="scientific">Stackebrandtia nassauensis (strain DSM 44728 / CIP 108903 / NRRL B-16338 / NBRC 102104 / LLR-40K-21)</name>
    <dbReference type="NCBI Taxonomy" id="446470"/>
    <lineage>
        <taxon>Bacteria</taxon>
        <taxon>Bacillati</taxon>
        <taxon>Actinomycetota</taxon>
        <taxon>Actinomycetes</taxon>
        <taxon>Glycomycetales</taxon>
        <taxon>Glycomycetaceae</taxon>
        <taxon>Stackebrandtia</taxon>
    </lineage>
</organism>
<dbReference type="InterPro" id="IPR038070">
    <property type="entry name" value="Rv2632c-like_sf"/>
</dbReference>
<dbReference type="EMBL" id="CP001778">
    <property type="protein sequence ID" value="ADD44831.1"/>
    <property type="molecule type" value="Genomic_DNA"/>
</dbReference>
<dbReference type="RefSeq" id="WP_013020402.1">
    <property type="nucleotide sequence ID" value="NC_013947.1"/>
</dbReference>
<dbReference type="Proteomes" id="UP000000844">
    <property type="component" value="Chromosome"/>
</dbReference>
<proteinExistence type="predicted"/>
<dbReference type="STRING" id="446470.Snas_5196"/>
<dbReference type="SUPFAM" id="SSF143212">
    <property type="entry name" value="Rv2632c-like"/>
    <property type="match status" value="1"/>
</dbReference>
<dbReference type="KEGG" id="sna:Snas_5196"/>
<dbReference type="Gene3D" id="3.30.160.240">
    <property type="entry name" value="Rv1738"/>
    <property type="match status" value="1"/>
</dbReference>
<dbReference type="InterPro" id="IPR015057">
    <property type="entry name" value="Rv2632c-like"/>
</dbReference>
<dbReference type="AlphaFoldDB" id="D3QBU2"/>
<dbReference type="OrthoDB" id="3386932at2"/>
<keyword evidence="2" id="KW-1185">Reference proteome</keyword>
<name>D3QBU2_STANL</name>
<accession>D3QBU2</accession>
<evidence type="ECO:0000313" key="2">
    <source>
        <dbReference type="Proteomes" id="UP000000844"/>
    </source>
</evidence>
<dbReference type="HOGENOM" id="CLU_161984_0_1_11"/>
<dbReference type="Pfam" id="PF08962">
    <property type="entry name" value="Rv2632c-like"/>
    <property type="match status" value="1"/>
</dbReference>
<dbReference type="eggNOG" id="ENOG5031XH0">
    <property type="taxonomic scope" value="Bacteria"/>
</dbReference>
<gene>
    <name evidence="1" type="ordered locus">Snas_5196</name>
</gene>
<reference evidence="1 2" key="1">
    <citation type="journal article" date="2009" name="Stand. Genomic Sci.">
        <title>Complete genome sequence of Stackebrandtia nassauensis type strain (LLR-40K-21).</title>
        <authorList>
            <person name="Munk C."/>
            <person name="Lapidus A."/>
            <person name="Copeland A."/>
            <person name="Jando M."/>
            <person name="Mayilraj S."/>
            <person name="Glavina Del Rio T."/>
            <person name="Nolan M."/>
            <person name="Chen F."/>
            <person name="Lucas S."/>
            <person name="Tice H."/>
            <person name="Cheng J.F."/>
            <person name="Han C."/>
            <person name="Detter J.C."/>
            <person name="Bruce D."/>
            <person name="Goodwin L."/>
            <person name="Chain P."/>
            <person name="Pitluck S."/>
            <person name="Goker M."/>
            <person name="Ovchinikova G."/>
            <person name="Pati A."/>
            <person name="Ivanova N."/>
            <person name="Mavromatis K."/>
            <person name="Chen A."/>
            <person name="Palaniappan K."/>
            <person name="Land M."/>
            <person name="Hauser L."/>
            <person name="Chang Y.J."/>
            <person name="Jeffries C.D."/>
            <person name="Bristow J."/>
            <person name="Eisen J.A."/>
            <person name="Markowitz V."/>
            <person name="Hugenholtz P."/>
            <person name="Kyrpides N.C."/>
            <person name="Klenk H.P."/>
        </authorList>
    </citation>
    <scope>NUCLEOTIDE SEQUENCE [LARGE SCALE GENOMIC DNA]</scope>
    <source>
        <strain evidence="2">DSM 44728 / CIP 108903 / NRRL B-16338 / NBRC 102104 / LLR-40K-21</strain>
    </source>
</reference>
<protein>
    <recommendedName>
        <fullName evidence="3">DUF1876 domain-containing protein</fullName>
    </recommendedName>
</protein>
<sequence length="92" mass="10040">MTTMPMLKTSWNVTIDFEENPDSTIATATLTAPTGRELKGTGRARRNPGDRPVARIGEEVACARALSQLTHSLLDYAATEIEMNVRRGDPVP</sequence>
<evidence type="ECO:0000313" key="1">
    <source>
        <dbReference type="EMBL" id="ADD44831.1"/>
    </source>
</evidence>